<name>A0ABN2QGH2_9ACTN</name>
<feature type="transmembrane region" description="Helical" evidence="1">
    <location>
        <begin position="210"/>
        <end position="228"/>
    </location>
</feature>
<keyword evidence="1" id="KW-1003">Cell membrane</keyword>
<proteinExistence type="inferred from homology"/>
<sequence>MPPKIWSPRLWGAHLLTLVLLVGTIGLGLWQIGVWRDHRDAKAQDATTAAPKPLSAVMGPDDPFPGLMTGHPVELSGDWVPGGTVYVSGREHAGAKGYWVVTPVAVGGPGKPAMPVVRGWVAHVADAPAPPTGGVQLTGWLQPPEGAEGVSDDNPSDDVLPQLRIADVIQHVDQDLYGAYVVDREPAAGLQRASLEQLPDAGTLTGLRNFLYGLEWWVFAGFVVYIWWRHIQEVTGATPENDAQEDAVPSAP</sequence>
<keyword evidence="1" id="KW-0812">Transmembrane</keyword>
<dbReference type="Pfam" id="PF02104">
    <property type="entry name" value="SURF1"/>
    <property type="match status" value="1"/>
</dbReference>
<comment type="similarity">
    <text evidence="1">Belongs to the SURF1 family.</text>
</comment>
<comment type="subcellular location">
    <subcellularLocation>
        <location evidence="1">Cell membrane</location>
        <topology evidence="1">Multi-pass membrane protein</topology>
    </subcellularLocation>
</comment>
<gene>
    <name evidence="2" type="ORF">GCM10009798_08990</name>
</gene>
<dbReference type="InterPro" id="IPR002994">
    <property type="entry name" value="Surf1/Shy1"/>
</dbReference>
<evidence type="ECO:0000313" key="3">
    <source>
        <dbReference type="Proteomes" id="UP001500571"/>
    </source>
</evidence>
<organism evidence="2 3">
    <name type="scientific">Nocardioides panacihumi</name>
    <dbReference type="NCBI Taxonomy" id="400774"/>
    <lineage>
        <taxon>Bacteria</taxon>
        <taxon>Bacillati</taxon>
        <taxon>Actinomycetota</taxon>
        <taxon>Actinomycetes</taxon>
        <taxon>Propionibacteriales</taxon>
        <taxon>Nocardioidaceae</taxon>
        <taxon>Nocardioides</taxon>
    </lineage>
</organism>
<evidence type="ECO:0000313" key="2">
    <source>
        <dbReference type="EMBL" id="GAA1951936.1"/>
    </source>
</evidence>
<reference evidence="2 3" key="1">
    <citation type="journal article" date="2019" name="Int. J. Syst. Evol. Microbiol.">
        <title>The Global Catalogue of Microorganisms (GCM) 10K type strain sequencing project: providing services to taxonomists for standard genome sequencing and annotation.</title>
        <authorList>
            <consortium name="The Broad Institute Genomics Platform"/>
            <consortium name="The Broad Institute Genome Sequencing Center for Infectious Disease"/>
            <person name="Wu L."/>
            <person name="Ma J."/>
        </authorList>
    </citation>
    <scope>NUCLEOTIDE SEQUENCE [LARGE SCALE GENOMIC DNA]</scope>
    <source>
        <strain evidence="2 3">JCM 15309</strain>
    </source>
</reference>
<feature type="transmembrane region" description="Helical" evidence="1">
    <location>
        <begin position="12"/>
        <end position="32"/>
    </location>
</feature>
<keyword evidence="3" id="KW-1185">Reference proteome</keyword>
<keyword evidence="1" id="KW-0472">Membrane</keyword>
<dbReference type="Proteomes" id="UP001500571">
    <property type="component" value="Unassembled WGS sequence"/>
</dbReference>
<keyword evidence="1" id="KW-1133">Transmembrane helix</keyword>
<dbReference type="CDD" id="cd06662">
    <property type="entry name" value="SURF1"/>
    <property type="match status" value="1"/>
</dbReference>
<accession>A0ABN2QGH2</accession>
<evidence type="ECO:0000256" key="1">
    <source>
        <dbReference type="RuleBase" id="RU363076"/>
    </source>
</evidence>
<dbReference type="RefSeq" id="WP_344042834.1">
    <property type="nucleotide sequence ID" value="NZ_BAAAPB010000001.1"/>
</dbReference>
<dbReference type="EMBL" id="BAAAPB010000001">
    <property type="protein sequence ID" value="GAA1951936.1"/>
    <property type="molecule type" value="Genomic_DNA"/>
</dbReference>
<protein>
    <recommendedName>
        <fullName evidence="1">SURF1-like protein</fullName>
    </recommendedName>
</protein>
<comment type="caution">
    <text evidence="2">The sequence shown here is derived from an EMBL/GenBank/DDBJ whole genome shotgun (WGS) entry which is preliminary data.</text>
</comment>
<dbReference type="PROSITE" id="PS50895">
    <property type="entry name" value="SURF1"/>
    <property type="match status" value="1"/>
</dbReference>